<dbReference type="Gene3D" id="3.60.40.10">
    <property type="entry name" value="PPM-type phosphatase domain"/>
    <property type="match status" value="1"/>
</dbReference>
<evidence type="ECO:0000313" key="5">
    <source>
        <dbReference type="Proteomes" id="UP000001542"/>
    </source>
</evidence>
<evidence type="ECO:0000259" key="3">
    <source>
        <dbReference type="PROSITE" id="PS51746"/>
    </source>
</evidence>
<name>A2ELC0_TRIV3</name>
<dbReference type="PANTHER" id="PTHR47114:SF2">
    <property type="entry name" value="OLIGODENDROCYTE-MYELIN GLYCOPROTEIN"/>
    <property type="match status" value="1"/>
</dbReference>
<reference evidence="4" key="1">
    <citation type="submission" date="2006-10" db="EMBL/GenBank/DDBJ databases">
        <authorList>
            <person name="Amadeo P."/>
            <person name="Zhao Q."/>
            <person name="Wortman J."/>
            <person name="Fraser-Liggett C."/>
            <person name="Carlton J."/>
        </authorList>
    </citation>
    <scope>NUCLEOTIDE SEQUENCE</scope>
    <source>
        <strain evidence="4">G3</strain>
    </source>
</reference>
<proteinExistence type="predicted"/>
<dbReference type="GO" id="GO:0007165">
    <property type="term" value="P:signal transduction"/>
    <property type="evidence" value="ECO:0000318"/>
    <property type="project" value="GO_Central"/>
</dbReference>
<dbReference type="InterPro" id="IPR032675">
    <property type="entry name" value="LRR_dom_sf"/>
</dbReference>
<dbReference type="PANTHER" id="PTHR47114">
    <property type="match status" value="1"/>
</dbReference>
<dbReference type="EMBL" id="DS113421">
    <property type="protein sequence ID" value="EAY06522.1"/>
    <property type="molecule type" value="Genomic_DNA"/>
</dbReference>
<dbReference type="RefSeq" id="XP_001318745.1">
    <property type="nucleotide sequence ID" value="XM_001318710.1"/>
</dbReference>
<keyword evidence="1" id="KW-0433">Leucine-rich repeat</keyword>
<reference evidence="4" key="2">
    <citation type="journal article" date="2007" name="Science">
        <title>Draft genome sequence of the sexually transmitted pathogen Trichomonas vaginalis.</title>
        <authorList>
            <person name="Carlton J.M."/>
            <person name="Hirt R.P."/>
            <person name="Silva J.C."/>
            <person name="Delcher A.L."/>
            <person name="Schatz M."/>
            <person name="Zhao Q."/>
            <person name="Wortman J.R."/>
            <person name="Bidwell S.L."/>
            <person name="Alsmark U.C.M."/>
            <person name="Besteiro S."/>
            <person name="Sicheritz-Ponten T."/>
            <person name="Noel C.J."/>
            <person name="Dacks J.B."/>
            <person name="Foster P.G."/>
            <person name="Simillion C."/>
            <person name="Van de Peer Y."/>
            <person name="Miranda-Saavedra D."/>
            <person name="Barton G.J."/>
            <person name="Westrop G.D."/>
            <person name="Mueller S."/>
            <person name="Dessi D."/>
            <person name="Fiori P.L."/>
            <person name="Ren Q."/>
            <person name="Paulsen I."/>
            <person name="Zhang H."/>
            <person name="Bastida-Corcuera F.D."/>
            <person name="Simoes-Barbosa A."/>
            <person name="Brown M.T."/>
            <person name="Hayes R.D."/>
            <person name="Mukherjee M."/>
            <person name="Okumura C.Y."/>
            <person name="Schneider R."/>
            <person name="Smith A.J."/>
            <person name="Vanacova S."/>
            <person name="Villalvazo M."/>
            <person name="Haas B.J."/>
            <person name="Pertea M."/>
            <person name="Feldblyum T.V."/>
            <person name="Utterback T.R."/>
            <person name="Shu C.L."/>
            <person name="Osoegawa K."/>
            <person name="de Jong P.J."/>
            <person name="Hrdy I."/>
            <person name="Horvathova L."/>
            <person name="Zubacova Z."/>
            <person name="Dolezal P."/>
            <person name="Malik S.B."/>
            <person name="Logsdon J.M. Jr."/>
            <person name="Henze K."/>
            <person name="Gupta A."/>
            <person name="Wang C.C."/>
            <person name="Dunne R.L."/>
            <person name="Upcroft J.A."/>
            <person name="Upcroft P."/>
            <person name="White O."/>
            <person name="Salzberg S.L."/>
            <person name="Tang P."/>
            <person name="Chiu C.-H."/>
            <person name="Lee Y.-S."/>
            <person name="Embley T.M."/>
            <person name="Coombs G.H."/>
            <person name="Mottram J.C."/>
            <person name="Tachezy J."/>
            <person name="Fraser-Liggett C.M."/>
            <person name="Johnson P.J."/>
        </authorList>
    </citation>
    <scope>NUCLEOTIDE SEQUENCE [LARGE SCALE GENOMIC DNA]</scope>
    <source>
        <strain evidence="4">G3</strain>
    </source>
</reference>
<dbReference type="SUPFAM" id="SSF52058">
    <property type="entry name" value="L domain-like"/>
    <property type="match status" value="2"/>
</dbReference>
<dbReference type="FunFam" id="3.80.10.10:FF:002498">
    <property type="entry name" value="Leucine Rich Repeat family protein"/>
    <property type="match status" value="1"/>
</dbReference>
<dbReference type="GO" id="GO:0004722">
    <property type="term" value="F:protein serine/threonine phosphatase activity"/>
    <property type="evidence" value="ECO:0000318"/>
    <property type="project" value="GO_Central"/>
</dbReference>
<dbReference type="SMART" id="SM00369">
    <property type="entry name" value="LRR_TYP"/>
    <property type="match status" value="6"/>
</dbReference>
<dbReference type="OrthoDB" id="416093at2759"/>
<dbReference type="KEGG" id="tva:4764399"/>
<evidence type="ECO:0000313" key="4">
    <source>
        <dbReference type="EMBL" id="EAY06522.1"/>
    </source>
</evidence>
<gene>
    <name evidence="4" type="ORF">TVAG_358120</name>
</gene>
<dbReference type="VEuPathDB" id="TrichDB:TVAG_358120"/>
<dbReference type="Gene3D" id="3.80.10.10">
    <property type="entry name" value="Ribonuclease Inhibitor"/>
    <property type="match status" value="4"/>
</dbReference>
<organism evidence="4 5">
    <name type="scientific">Trichomonas vaginalis (strain ATCC PRA-98 / G3)</name>
    <dbReference type="NCBI Taxonomy" id="412133"/>
    <lineage>
        <taxon>Eukaryota</taxon>
        <taxon>Metamonada</taxon>
        <taxon>Parabasalia</taxon>
        <taxon>Trichomonadida</taxon>
        <taxon>Trichomonadidae</taxon>
        <taxon>Trichomonas</taxon>
    </lineage>
</organism>
<evidence type="ECO:0000256" key="1">
    <source>
        <dbReference type="ARBA" id="ARBA00022614"/>
    </source>
</evidence>
<dbReference type="SMART" id="SM00364">
    <property type="entry name" value="LRR_BAC"/>
    <property type="match status" value="5"/>
</dbReference>
<dbReference type="InterPro" id="IPR001932">
    <property type="entry name" value="PPM-type_phosphatase-like_dom"/>
</dbReference>
<dbReference type="Pfam" id="PF00481">
    <property type="entry name" value="PP2C"/>
    <property type="match status" value="1"/>
</dbReference>
<dbReference type="VEuPathDB" id="TrichDB:TVAGG3_0274310"/>
<dbReference type="InterPro" id="IPR001611">
    <property type="entry name" value="Leu-rich_rpt"/>
</dbReference>
<evidence type="ECO:0000256" key="2">
    <source>
        <dbReference type="ARBA" id="ARBA00022737"/>
    </source>
</evidence>
<protein>
    <submittedName>
        <fullName evidence="4">Leucine Rich Repeat family protein</fullName>
    </submittedName>
</protein>
<dbReference type="PROSITE" id="PS51746">
    <property type="entry name" value="PPM_2"/>
    <property type="match status" value="1"/>
</dbReference>
<dbReference type="InterPro" id="IPR051071">
    <property type="entry name" value="LRR-bact_E3_ubiq_ligases"/>
</dbReference>
<dbReference type="eggNOG" id="KOG0618">
    <property type="taxonomic scope" value="Eukaryota"/>
</dbReference>
<dbReference type="AlphaFoldDB" id="A2ELC0"/>
<sequence length="818" mass="91754">MGTNESAPVLESTIDELNLSGENIEMIPYNIPPDHPIKSLLLSHNRLELIPQKLLNLATLDISYNEIAADIADSEVIEYPNLKSITLSGNHLDHIPKSLFNSLNITDLIADRNKFCDDTVSLAKFEHLENLDLFLNMYKKFPELPQSLVSLSFGFNFVSELNLSLPNLTQLRVPGCGIKIISTDCQFPNLRLLDISMNNLCEVPPIDSIFPKLETLYISFNYIHEFPKSLPLSIVEVNASHNVIEEWNDNIDHLQSLTSVDVSHNKLLTIPKVPLSLTTFNCDYNFIDKFEYFNFECVQQIQLSHNNFHEVPNLSKCTANGLYMTHNFLEEINMNNISKVITRFDFTKNMIKEIPLDIFLIERVQTLNLNSNNLTSLPSGIASSSLTSLFISENNIKSLPELPPNLMTICAVSCGFEELPKELLNCPRLSHIDFSNNKITKIEKFPACRRICLSYNQIKDIPTIPDQVSFLDLSHNQLKHLKILGEFIMLQDLDISHNKLINIEHSSLPLMTSFKISHNPLNKYVLDFTKLPALKMCDVTFTSIHLPQKVPDTIKEFDTSDAGLYNRSKSPKVRLFQPRRCGYSEACGPRPSMEDALIIRSNIDSQVDIYAVIDGHGGTDTAILSAFFIPQYFVAEKSKGIAAFSSIIKRLIERLKKANVRDGATIAFTIVTPDEIGCAYLGDSRALLIRKSGAVCQLSFDHKPTDPAEIMMIKENRSFVSEMRTAGILAMSRAIGDFNIPGVSHVPDMTSAVRSKEDYRLVLACDGVFDVVSQDEIGTIAVNEKDVNVAAAKIRNLALGRVSQDNISVIVVDVEKKK</sequence>
<dbReference type="SMART" id="SM00332">
    <property type="entry name" value="PP2Cc"/>
    <property type="match status" value="1"/>
</dbReference>
<dbReference type="PROSITE" id="PS51450">
    <property type="entry name" value="LRR"/>
    <property type="match status" value="4"/>
</dbReference>
<dbReference type="Proteomes" id="UP000001542">
    <property type="component" value="Unassembled WGS sequence"/>
</dbReference>
<dbReference type="SMR" id="A2ELC0"/>
<dbReference type="CDD" id="cd00143">
    <property type="entry name" value="PP2Cc"/>
    <property type="match status" value="1"/>
</dbReference>
<dbReference type="InParanoid" id="A2ELC0"/>
<dbReference type="FunCoup" id="A2ELC0">
    <property type="interactions" value="165"/>
</dbReference>
<dbReference type="FunFam" id="3.80.10.10:FF:001879">
    <property type="entry name" value="Leucine Rich Repeat family protein"/>
    <property type="match status" value="1"/>
</dbReference>
<dbReference type="InterPro" id="IPR003591">
    <property type="entry name" value="Leu-rich_rpt_typical-subtyp"/>
</dbReference>
<accession>A2ELC0</accession>
<keyword evidence="2" id="KW-0677">Repeat</keyword>
<dbReference type="OMA" id="CHGANIT"/>
<dbReference type="InterPro" id="IPR036457">
    <property type="entry name" value="PPM-type-like_dom_sf"/>
</dbReference>
<feature type="domain" description="PPM-type phosphatase" evidence="3">
    <location>
        <begin position="580"/>
        <end position="814"/>
    </location>
</feature>
<keyword evidence="5" id="KW-1185">Reference proteome</keyword>
<dbReference type="FunFam" id="3.60.40.10:FF:000035">
    <property type="entry name" value="Leucine rich repeat protein phosphatase 2c domain containing protein"/>
    <property type="match status" value="1"/>
</dbReference>
<dbReference type="SUPFAM" id="SSF81606">
    <property type="entry name" value="PP2C-like"/>
    <property type="match status" value="1"/>
</dbReference>
<dbReference type="STRING" id="5722.A2ELC0"/>